<proteinExistence type="predicted"/>
<feature type="compositionally biased region" description="Low complexity" evidence="1">
    <location>
        <begin position="46"/>
        <end position="60"/>
    </location>
</feature>
<feature type="compositionally biased region" description="Polar residues" evidence="1">
    <location>
        <begin position="1"/>
        <end position="18"/>
    </location>
</feature>
<sequence>MTSETYSYSIPCNEQPSRPINPCYGTAAPSKVAKRGHVVSDYRPVADISAGAASTSSGVASDDDDDERDKSRFVAAPGK</sequence>
<feature type="region of interest" description="Disordered" evidence="1">
    <location>
        <begin position="1"/>
        <end position="26"/>
    </location>
</feature>
<accession>A0AA40FX32</accession>
<gene>
    <name evidence="2" type="ORF">K0M31_004583</name>
</gene>
<feature type="region of interest" description="Disordered" evidence="1">
    <location>
        <begin position="46"/>
        <end position="79"/>
    </location>
</feature>
<reference evidence="2" key="1">
    <citation type="submission" date="2021-10" db="EMBL/GenBank/DDBJ databases">
        <title>Melipona bicolor Genome sequencing and assembly.</title>
        <authorList>
            <person name="Araujo N.S."/>
            <person name="Arias M.C."/>
        </authorList>
    </citation>
    <scope>NUCLEOTIDE SEQUENCE</scope>
    <source>
        <strain evidence="2">USP_2M_L1-L4_2017</strain>
        <tissue evidence="2">Whole body</tissue>
    </source>
</reference>
<name>A0AA40FX32_9HYME</name>
<dbReference type="AlphaFoldDB" id="A0AA40FX32"/>
<evidence type="ECO:0000256" key="1">
    <source>
        <dbReference type="SAM" id="MobiDB-lite"/>
    </source>
</evidence>
<organism evidence="2 3">
    <name type="scientific">Melipona bicolor</name>
    <dbReference type="NCBI Taxonomy" id="60889"/>
    <lineage>
        <taxon>Eukaryota</taxon>
        <taxon>Metazoa</taxon>
        <taxon>Ecdysozoa</taxon>
        <taxon>Arthropoda</taxon>
        <taxon>Hexapoda</taxon>
        <taxon>Insecta</taxon>
        <taxon>Pterygota</taxon>
        <taxon>Neoptera</taxon>
        <taxon>Endopterygota</taxon>
        <taxon>Hymenoptera</taxon>
        <taxon>Apocrita</taxon>
        <taxon>Aculeata</taxon>
        <taxon>Apoidea</taxon>
        <taxon>Anthophila</taxon>
        <taxon>Apidae</taxon>
        <taxon>Melipona</taxon>
    </lineage>
</organism>
<dbReference type="Proteomes" id="UP001177670">
    <property type="component" value="Unassembled WGS sequence"/>
</dbReference>
<comment type="caution">
    <text evidence="2">The sequence shown here is derived from an EMBL/GenBank/DDBJ whole genome shotgun (WGS) entry which is preliminary data.</text>
</comment>
<evidence type="ECO:0000313" key="3">
    <source>
        <dbReference type="Proteomes" id="UP001177670"/>
    </source>
</evidence>
<dbReference type="EMBL" id="JAHYIQ010000013">
    <property type="protein sequence ID" value="KAK1126968.1"/>
    <property type="molecule type" value="Genomic_DNA"/>
</dbReference>
<protein>
    <submittedName>
        <fullName evidence="2">Uncharacterized protein</fullName>
    </submittedName>
</protein>
<evidence type="ECO:0000313" key="2">
    <source>
        <dbReference type="EMBL" id="KAK1126968.1"/>
    </source>
</evidence>
<keyword evidence="3" id="KW-1185">Reference proteome</keyword>